<feature type="region of interest" description="Disordered" evidence="1">
    <location>
        <begin position="1"/>
        <end position="43"/>
    </location>
</feature>
<sequence>MHWRELEGIGGSAVSPKSGGTSKRSPESSADPPNLTNPKPCTPKPSLELLGVHFLPPQMYFLPPPLHFLPLQLHFLPPQLHFLPP</sequence>
<dbReference type="Ensembl" id="ENSTGUT00000029936.1">
    <property type="protein sequence ID" value="ENSTGUP00000034664.1"/>
    <property type="gene ID" value="ENSTGUG00000023365.1"/>
</dbReference>
<dbReference type="AlphaFoldDB" id="A0A674HB47"/>
<dbReference type="GeneTree" id="ENSGT00990000211782"/>
<protein>
    <submittedName>
        <fullName evidence="2">Uncharacterized protein</fullName>
    </submittedName>
</protein>
<keyword evidence="3" id="KW-1185">Reference proteome</keyword>
<evidence type="ECO:0000313" key="2">
    <source>
        <dbReference type="Ensembl" id="ENSTGUP00000032856.1"/>
    </source>
</evidence>
<reference evidence="2" key="1">
    <citation type="submission" date="2025-05" db="UniProtKB">
        <authorList>
            <consortium name="Ensembl"/>
        </authorList>
    </citation>
    <scope>IDENTIFICATION</scope>
</reference>
<dbReference type="Ensembl" id="ENSTGUT00000034449.1">
    <property type="protein sequence ID" value="ENSTGUP00000032856.1"/>
    <property type="gene ID" value="ENSTGUG00000020652.1"/>
</dbReference>
<dbReference type="Proteomes" id="UP000007754">
    <property type="component" value="Unplaced"/>
</dbReference>
<evidence type="ECO:0000313" key="3">
    <source>
        <dbReference type="Proteomes" id="UP000007754"/>
    </source>
</evidence>
<proteinExistence type="predicted"/>
<name>A0A674HB47_TAEGU</name>
<organism evidence="2 3">
    <name type="scientific">Taeniopygia guttata</name>
    <name type="common">Zebra finch</name>
    <name type="synonym">Poephila guttata</name>
    <dbReference type="NCBI Taxonomy" id="59729"/>
    <lineage>
        <taxon>Eukaryota</taxon>
        <taxon>Metazoa</taxon>
        <taxon>Chordata</taxon>
        <taxon>Craniata</taxon>
        <taxon>Vertebrata</taxon>
        <taxon>Euteleostomi</taxon>
        <taxon>Archelosauria</taxon>
        <taxon>Archosauria</taxon>
        <taxon>Dinosauria</taxon>
        <taxon>Saurischia</taxon>
        <taxon>Theropoda</taxon>
        <taxon>Coelurosauria</taxon>
        <taxon>Aves</taxon>
        <taxon>Neognathae</taxon>
        <taxon>Neoaves</taxon>
        <taxon>Telluraves</taxon>
        <taxon>Australaves</taxon>
        <taxon>Passeriformes</taxon>
        <taxon>Passeroidea</taxon>
        <taxon>Estrildidae</taxon>
        <taxon>Estrildinae</taxon>
        <taxon>Taeniopygia</taxon>
    </lineage>
</organism>
<accession>A0A674HB47</accession>
<evidence type="ECO:0000256" key="1">
    <source>
        <dbReference type="SAM" id="MobiDB-lite"/>
    </source>
</evidence>